<dbReference type="InterPro" id="IPR036291">
    <property type="entry name" value="NAD(P)-bd_dom_sf"/>
</dbReference>
<dbReference type="SUPFAM" id="SSF51735">
    <property type="entry name" value="NAD(P)-binding Rossmann-fold domains"/>
    <property type="match status" value="1"/>
</dbReference>
<dbReference type="InterPro" id="IPR020843">
    <property type="entry name" value="ER"/>
</dbReference>
<reference evidence="5" key="1">
    <citation type="submission" date="2015-07" db="EMBL/GenBank/DDBJ databases">
        <title>Whole genome sequence of an Ensifer adhaerens strain isolated from a cave pool in the Wind Cave National Park.</title>
        <authorList>
            <person name="Eng W.W.H."/>
            <person name="Gan H.M."/>
            <person name="Barton H.A."/>
            <person name="Savka M.A."/>
        </authorList>
    </citation>
    <scope>NUCLEOTIDE SEQUENCE [LARGE SCALE GENOMIC DNA]</scope>
    <source>
        <strain evidence="5">SD006</strain>
    </source>
</reference>
<dbReference type="AlphaFoldDB" id="A0A0L8BE83"/>
<dbReference type="SMART" id="SM00829">
    <property type="entry name" value="PKS_ER"/>
    <property type="match status" value="1"/>
</dbReference>
<dbReference type="GO" id="GO:0070402">
    <property type="term" value="F:NADPH binding"/>
    <property type="evidence" value="ECO:0007669"/>
    <property type="project" value="TreeGrafter"/>
</dbReference>
<keyword evidence="1" id="KW-0521">NADP</keyword>
<dbReference type="Gene3D" id="3.90.180.10">
    <property type="entry name" value="Medium-chain alcohol dehydrogenases, catalytic domain"/>
    <property type="match status" value="1"/>
</dbReference>
<dbReference type="OrthoDB" id="9788224at2"/>
<accession>A0A0L8BE83</accession>
<evidence type="ECO:0000259" key="3">
    <source>
        <dbReference type="SMART" id="SM00829"/>
    </source>
</evidence>
<dbReference type="InterPro" id="IPR011032">
    <property type="entry name" value="GroES-like_sf"/>
</dbReference>
<comment type="caution">
    <text evidence="4">The sequence shown here is derived from an EMBL/GenBank/DDBJ whole genome shotgun (WGS) entry which is preliminary data.</text>
</comment>
<sequence>MRSTLVSQFGDPRQVIALVDAERVPPGPGEVEIALSLSAINPSDLIPVTGAYSARTTLPFVPGFEGVGTIARVGTGVETLKPGDRVIPIGASGLWQEYLVRPAEWCFSVPDDIGDRQAATSYVNPLTALRLIETLRAHFGSMAGRRIGVTAAGSAIGGMLMKLLAGEGAKPVGIVRSERSAERLASDAVGEIVVADAGHIPSALTFDAILDAVGGPLAGDLIGQTLLPGAAFIQYGALSGVPVPIPAIQARPDVRFSFLWLRTWVHAAGRQAIEEAFAQSFAGLRSGIFSSRIARTYPLSRLDEALAHQEDPHRDGKLLIDARC</sequence>
<feature type="domain" description="Enoyl reductase (ER)" evidence="3">
    <location>
        <begin position="10"/>
        <end position="320"/>
    </location>
</feature>
<dbReference type="InterPro" id="IPR013154">
    <property type="entry name" value="ADH-like_N"/>
</dbReference>
<dbReference type="CDD" id="cd05282">
    <property type="entry name" value="ETR_like"/>
    <property type="match status" value="1"/>
</dbReference>
<proteinExistence type="predicted"/>
<evidence type="ECO:0000313" key="5">
    <source>
        <dbReference type="Proteomes" id="UP000037425"/>
    </source>
</evidence>
<name>A0A0L8BE83_ENSAD</name>
<dbReference type="Proteomes" id="UP000037425">
    <property type="component" value="Unassembled WGS sequence"/>
</dbReference>
<dbReference type="EMBL" id="LGAP01000045">
    <property type="protein sequence ID" value="KOF12923.1"/>
    <property type="molecule type" value="Genomic_DNA"/>
</dbReference>
<gene>
    <name evidence="4" type="ORF">AC244_32760</name>
</gene>
<dbReference type="PATRIC" id="fig|106592.7.peg.6028"/>
<evidence type="ECO:0000313" key="4">
    <source>
        <dbReference type="EMBL" id="KOF12923.1"/>
    </source>
</evidence>
<dbReference type="GO" id="GO:0016651">
    <property type="term" value="F:oxidoreductase activity, acting on NAD(P)H"/>
    <property type="evidence" value="ECO:0007669"/>
    <property type="project" value="TreeGrafter"/>
</dbReference>
<dbReference type="Pfam" id="PF08240">
    <property type="entry name" value="ADH_N"/>
    <property type="match status" value="1"/>
</dbReference>
<evidence type="ECO:0000256" key="1">
    <source>
        <dbReference type="ARBA" id="ARBA00022857"/>
    </source>
</evidence>
<dbReference type="SUPFAM" id="SSF50129">
    <property type="entry name" value="GroES-like"/>
    <property type="match status" value="1"/>
</dbReference>
<dbReference type="PANTHER" id="PTHR48106">
    <property type="entry name" value="QUINONE OXIDOREDUCTASE PIG3-RELATED"/>
    <property type="match status" value="1"/>
</dbReference>
<evidence type="ECO:0000256" key="2">
    <source>
        <dbReference type="ARBA" id="ARBA00023002"/>
    </source>
</evidence>
<dbReference type="RefSeq" id="WP_053252983.1">
    <property type="nucleotide sequence ID" value="NZ_LGAP01000045.1"/>
</dbReference>
<dbReference type="Pfam" id="PF13602">
    <property type="entry name" value="ADH_zinc_N_2"/>
    <property type="match status" value="1"/>
</dbReference>
<dbReference type="PANTHER" id="PTHR48106:SF18">
    <property type="entry name" value="QUINONE OXIDOREDUCTASE PIG3"/>
    <property type="match status" value="1"/>
</dbReference>
<organism evidence="4 5">
    <name type="scientific">Ensifer adhaerens</name>
    <name type="common">Sinorhizobium morelense</name>
    <dbReference type="NCBI Taxonomy" id="106592"/>
    <lineage>
        <taxon>Bacteria</taxon>
        <taxon>Pseudomonadati</taxon>
        <taxon>Pseudomonadota</taxon>
        <taxon>Alphaproteobacteria</taxon>
        <taxon>Hyphomicrobiales</taxon>
        <taxon>Rhizobiaceae</taxon>
        <taxon>Sinorhizobium/Ensifer group</taxon>
        <taxon>Ensifer</taxon>
    </lineage>
</organism>
<dbReference type="Gene3D" id="3.40.50.720">
    <property type="entry name" value="NAD(P)-binding Rossmann-like Domain"/>
    <property type="match status" value="1"/>
</dbReference>
<keyword evidence="2" id="KW-0560">Oxidoreductase</keyword>
<protein>
    <submittedName>
        <fullName evidence="4">Oxidoreductase</fullName>
    </submittedName>
</protein>